<dbReference type="InterPro" id="IPR025321">
    <property type="entry name" value="DUF4227"/>
</dbReference>
<dbReference type="Pfam" id="PF14004">
    <property type="entry name" value="DUF4227"/>
    <property type="match status" value="1"/>
</dbReference>
<keyword evidence="1" id="KW-0812">Transmembrane</keyword>
<protein>
    <recommendedName>
        <fullName evidence="4">DUF4227 family protein</fullName>
    </recommendedName>
</protein>
<proteinExistence type="predicted"/>
<organism evidence="2 3">
    <name type="scientific">Salipaludibacillus aurantiacus</name>
    <dbReference type="NCBI Taxonomy" id="1601833"/>
    <lineage>
        <taxon>Bacteria</taxon>
        <taxon>Bacillati</taxon>
        <taxon>Bacillota</taxon>
        <taxon>Bacilli</taxon>
        <taxon>Bacillales</taxon>
        <taxon>Bacillaceae</taxon>
    </lineage>
</organism>
<keyword evidence="3" id="KW-1185">Reference proteome</keyword>
<keyword evidence="1" id="KW-1133">Transmembrane helix</keyword>
<dbReference type="PROSITE" id="PS51257">
    <property type="entry name" value="PROKAR_LIPOPROTEIN"/>
    <property type="match status" value="1"/>
</dbReference>
<feature type="transmembrane region" description="Helical" evidence="1">
    <location>
        <begin position="12"/>
        <end position="31"/>
    </location>
</feature>
<gene>
    <name evidence="2" type="ORF">SAMN05518684_101281</name>
</gene>
<name>A0A1H9PEN6_9BACI</name>
<evidence type="ECO:0000256" key="1">
    <source>
        <dbReference type="SAM" id="Phobius"/>
    </source>
</evidence>
<accession>A0A1H9PEN6</accession>
<dbReference type="EMBL" id="FOGT01000001">
    <property type="protein sequence ID" value="SER46716.1"/>
    <property type="molecule type" value="Genomic_DNA"/>
</dbReference>
<evidence type="ECO:0000313" key="3">
    <source>
        <dbReference type="Proteomes" id="UP000198571"/>
    </source>
</evidence>
<dbReference type="OrthoDB" id="2691647at2"/>
<dbReference type="RefSeq" id="WP_093047208.1">
    <property type="nucleotide sequence ID" value="NZ_FOGT01000001.1"/>
</dbReference>
<reference evidence="3" key="1">
    <citation type="submission" date="2016-10" db="EMBL/GenBank/DDBJ databases">
        <authorList>
            <person name="Varghese N."/>
            <person name="Submissions S."/>
        </authorList>
    </citation>
    <scope>NUCLEOTIDE SEQUENCE [LARGE SCALE GENOMIC DNA]</scope>
    <source>
        <strain evidence="3">S9</strain>
    </source>
</reference>
<keyword evidence="1" id="KW-0472">Membrane</keyword>
<evidence type="ECO:0008006" key="4">
    <source>
        <dbReference type="Google" id="ProtNLM"/>
    </source>
</evidence>
<dbReference type="AlphaFoldDB" id="A0A1H9PEN6"/>
<evidence type="ECO:0000313" key="2">
    <source>
        <dbReference type="EMBL" id="SER46716.1"/>
    </source>
</evidence>
<sequence>MYNLSRFVQTIWIFFLFMGCTLLFYYGILWVSDEYKEYHRYDEPQGKAVKVFQPSLRENPGENVDLFDRFLLFLSEGE</sequence>
<dbReference type="Proteomes" id="UP000198571">
    <property type="component" value="Unassembled WGS sequence"/>
</dbReference>
<dbReference type="STRING" id="1601833.SAMN05518684_101281"/>